<reference evidence="1 2" key="1">
    <citation type="submission" date="2024-05" db="EMBL/GenBank/DDBJ databases">
        <title>Sphingomonas sp. HF-S3 16S ribosomal RNA gene Genome sequencing and assembly.</title>
        <authorList>
            <person name="Lee H."/>
        </authorList>
    </citation>
    <scope>NUCLEOTIDE SEQUENCE [LARGE SCALE GENOMIC DNA]</scope>
    <source>
        <strain evidence="1 2">HF-S3</strain>
    </source>
</reference>
<gene>
    <name evidence="1" type="ORF">TPR58_15235</name>
</gene>
<keyword evidence="2" id="KW-1185">Reference proteome</keyword>
<proteinExistence type="predicted"/>
<evidence type="ECO:0000313" key="1">
    <source>
        <dbReference type="EMBL" id="MEN3748528.1"/>
    </source>
</evidence>
<dbReference type="Proteomes" id="UP001427805">
    <property type="component" value="Unassembled WGS sequence"/>
</dbReference>
<dbReference type="RefSeq" id="WP_346247555.1">
    <property type="nucleotide sequence ID" value="NZ_JBDIZK010000009.1"/>
</dbReference>
<sequence>MEPVYFVMAILGCSDDGMACSQARIEPVRYESVAKCQAAIDSVLPRQTDLDFPMVGASCQAQGGRVAERNRTTPQSGG</sequence>
<organism evidence="1 2">
    <name type="scientific">Sphingomonas rustica</name>
    <dbReference type="NCBI Taxonomy" id="3103142"/>
    <lineage>
        <taxon>Bacteria</taxon>
        <taxon>Pseudomonadati</taxon>
        <taxon>Pseudomonadota</taxon>
        <taxon>Alphaproteobacteria</taxon>
        <taxon>Sphingomonadales</taxon>
        <taxon>Sphingomonadaceae</taxon>
        <taxon>Sphingomonas</taxon>
    </lineage>
</organism>
<comment type="caution">
    <text evidence="1">The sequence shown here is derived from an EMBL/GenBank/DDBJ whole genome shotgun (WGS) entry which is preliminary data.</text>
</comment>
<evidence type="ECO:0000313" key="2">
    <source>
        <dbReference type="Proteomes" id="UP001427805"/>
    </source>
</evidence>
<name>A0ABV0BBY5_9SPHN</name>
<evidence type="ECO:0008006" key="3">
    <source>
        <dbReference type="Google" id="ProtNLM"/>
    </source>
</evidence>
<accession>A0ABV0BBY5</accession>
<protein>
    <recommendedName>
        <fullName evidence="3">Lipoprotein</fullName>
    </recommendedName>
</protein>
<dbReference type="EMBL" id="JBDIZK010000009">
    <property type="protein sequence ID" value="MEN3748528.1"/>
    <property type="molecule type" value="Genomic_DNA"/>
</dbReference>